<proteinExistence type="predicted"/>
<accession>A0A5B7HPI3</accession>
<organism evidence="1 2">
    <name type="scientific">Portunus trituberculatus</name>
    <name type="common">Swimming crab</name>
    <name type="synonym">Neptunus trituberculatus</name>
    <dbReference type="NCBI Taxonomy" id="210409"/>
    <lineage>
        <taxon>Eukaryota</taxon>
        <taxon>Metazoa</taxon>
        <taxon>Ecdysozoa</taxon>
        <taxon>Arthropoda</taxon>
        <taxon>Crustacea</taxon>
        <taxon>Multicrustacea</taxon>
        <taxon>Malacostraca</taxon>
        <taxon>Eumalacostraca</taxon>
        <taxon>Eucarida</taxon>
        <taxon>Decapoda</taxon>
        <taxon>Pleocyemata</taxon>
        <taxon>Brachyura</taxon>
        <taxon>Eubrachyura</taxon>
        <taxon>Portunoidea</taxon>
        <taxon>Portunidae</taxon>
        <taxon>Portuninae</taxon>
        <taxon>Portunus</taxon>
    </lineage>
</organism>
<gene>
    <name evidence="1" type="ORF">E2C01_068707</name>
</gene>
<dbReference type="Proteomes" id="UP000324222">
    <property type="component" value="Unassembled WGS sequence"/>
</dbReference>
<name>A0A5B7HPI3_PORTR</name>
<dbReference type="AlphaFoldDB" id="A0A5B7HPI3"/>
<sequence>MSRGHPSQQLFPLGLRGGGRGVQSILEMDFLAAHDLLVDLHCRCLLHQPLATIIHAEPCAQMTSLLTTLCQAKQFEALLQ</sequence>
<protein>
    <submittedName>
        <fullName evidence="1">Uncharacterized protein</fullName>
    </submittedName>
</protein>
<dbReference type="EMBL" id="VSRR010038751">
    <property type="protein sequence ID" value="MPC74350.1"/>
    <property type="molecule type" value="Genomic_DNA"/>
</dbReference>
<comment type="caution">
    <text evidence="1">The sequence shown here is derived from an EMBL/GenBank/DDBJ whole genome shotgun (WGS) entry which is preliminary data.</text>
</comment>
<evidence type="ECO:0000313" key="2">
    <source>
        <dbReference type="Proteomes" id="UP000324222"/>
    </source>
</evidence>
<keyword evidence="2" id="KW-1185">Reference proteome</keyword>
<reference evidence="1 2" key="1">
    <citation type="submission" date="2019-05" db="EMBL/GenBank/DDBJ databases">
        <title>Another draft genome of Portunus trituberculatus and its Hox gene families provides insights of decapod evolution.</title>
        <authorList>
            <person name="Jeong J.-H."/>
            <person name="Song I."/>
            <person name="Kim S."/>
            <person name="Choi T."/>
            <person name="Kim D."/>
            <person name="Ryu S."/>
            <person name="Kim W."/>
        </authorList>
    </citation>
    <scope>NUCLEOTIDE SEQUENCE [LARGE SCALE GENOMIC DNA]</scope>
    <source>
        <tissue evidence="1">Muscle</tissue>
    </source>
</reference>
<evidence type="ECO:0000313" key="1">
    <source>
        <dbReference type="EMBL" id="MPC74350.1"/>
    </source>
</evidence>
<dbReference type="OrthoDB" id="6932368at2759"/>